<accession>A0A4Z2BS10</accession>
<feature type="compositionally biased region" description="Basic and acidic residues" evidence="1">
    <location>
        <begin position="342"/>
        <end position="352"/>
    </location>
</feature>
<feature type="chain" id="PRO_5021251802" description="ADGRF3/5-like N-terminal domain-containing protein" evidence="2">
    <location>
        <begin position="26"/>
        <end position="429"/>
    </location>
</feature>
<protein>
    <recommendedName>
        <fullName evidence="3">ADGRF3/5-like N-terminal domain-containing protein</fullName>
    </recommendedName>
</protein>
<feature type="signal peptide" evidence="2">
    <location>
        <begin position="1"/>
        <end position="25"/>
    </location>
</feature>
<dbReference type="Pfam" id="PF25387">
    <property type="entry name" value="ADGRF3_N"/>
    <property type="match status" value="2"/>
</dbReference>
<sequence>MALETAGKGTLIILAVLCLDLQGNAQPLELNFEEASRSLLIHAALENASDYLVQVTLALPNLEYLQTVLNTLSFPIMFNEVTEINSINTTTVCTQTVSGNECRCQPSYVWPQNICFTYGTCDGIIGDTCSCINGLPPEGQLCWPNGSQPVWADLDVEVRVPLSFVPAADVFNTVRRILKGLPLPLHIAASVKIVDVAFTTGCASNTNETLQCHCEEQFFWSCDLCEAYGACKSPSVTGPCQCINQLPPDGQLCRATPNITQCPATTPGRRFLLLVFYSIRNNMKGHFLLLRVACILYREHVNNNSTTNNNDIHRPNNSNANDHGVDNNNDIHRPNNSNANDHGVDNNNDIHRPNNSNANDHGVDNNNDIHRPNNSNANDHGVDNNNDIHRTNNGTANDHGIDTNNEDIGNSSDNKADLNSINNDGTTNN</sequence>
<evidence type="ECO:0000313" key="5">
    <source>
        <dbReference type="Proteomes" id="UP000516260"/>
    </source>
</evidence>
<evidence type="ECO:0000256" key="1">
    <source>
        <dbReference type="SAM" id="MobiDB-lite"/>
    </source>
</evidence>
<evidence type="ECO:0000256" key="2">
    <source>
        <dbReference type="SAM" id="SignalP"/>
    </source>
</evidence>
<dbReference type="InterPro" id="IPR057400">
    <property type="entry name" value="ADGRF3/5_N"/>
</dbReference>
<gene>
    <name evidence="4" type="ORF">fugu_017356</name>
</gene>
<feature type="compositionally biased region" description="Polar residues" evidence="1">
    <location>
        <begin position="391"/>
        <end position="429"/>
    </location>
</feature>
<feature type="compositionally biased region" description="Basic and acidic residues" evidence="1">
    <location>
        <begin position="323"/>
        <end position="333"/>
    </location>
</feature>
<evidence type="ECO:0000313" key="4">
    <source>
        <dbReference type="EMBL" id="TNM94597.1"/>
    </source>
</evidence>
<dbReference type="AlphaFoldDB" id="A0A4Z2BS10"/>
<evidence type="ECO:0000259" key="3">
    <source>
        <dbReference type="Pfam" id="PF25387"/>
    </source>
</evidence>
<proteinExistence type="predicted"/>
<feature type="compositionally biased region" description="Basic and acidic residues" evidence="1">
    <location>
        <begin position="380"/>
        <end position="390"/>
    </location>
</feature>
<keyword evidence="2" id="KW-0732">Signal</keyword>
<feature type="region of interest" description="Disordered" evidence="1">
    <location>
        <begin position="305"/>
        <end position="429"/>
    </location>
</feature>
<reference evidence="4 5" key="1">
    <citation type="submission" date="2019-04" db="EMBL/GenBank/DDBJ databases">
        <title>The sequence and de novo assembly of Takifugu bimaculatus genome using PacBio and Hi-C technologies.</title>
        <authorList>
            <person name="Xu P."/>
            <person name="Liu B."/>
            <person name="Zhou Z."/>
        </authorList>
    </citation>
    <scope>NUCLEOTIDE SEQUENCE [LARGE SCALE GENOMIC DNA]</scope>
    <source>
        <strain evidence="4">TB-2018</strain>
        <tissue evidence="4">Muscle</tissue>
    </source>
</reference>
<dbReference type="EMBL" id="SWLE01000011">
    <property type="protein sequence ID" value="TNM94597.1"/>
    <property type="molecule type" value="Genomic_DNA"/>
</dbReference>
<organism evidence="4 5">
    <name type="scientific">Takifugu bimaculatus</name>
    <dbReference type="NCBI Taxonomy" id="433685"/>
    <lineage>
        <taxon>Eukaryota</taxon>
        <taxon>Metazoa</taxon>
        <taxon>Chordata</taxon>
        <taxon>Craniata</taxon>
        <taxon>Vertebrata</taxon>
        <taxon>Euteleostomi</taxon>
        <taxon>Actinopterygii</taxon>
        <taxon>Neopterygii</taxon>
        <taxon>Teleostei</taxon>
        <taxon>Neoteleostei</taxon>
        <taxon>Acanthomorphata</taxon>
        <taxon>Eupercaria</taxon>
        <taxon>Tetraodontiformes</taxon>
        <taxon>Tetradontoidea</taxon>
        <taxon>Tetraodontidae</taxon>
        <taxon>Takifugu</taxon>
    </lineage>
</organism>
<feature type="domain" description="ADGRF3/5-like N-terminal" evidence="3">
    <location>
        <begin position="199"/>
        <end position="257"/>
    </location>
</feature>
<name>A0A4Z2BS10_9TELE</name>
<feature type="domain" description="ADGRF3/5-like N-terminal" evidence="3">
    <location>
        <begin position="90"/>
        <end position="143"/>
    </location>
</feature>
<feature type="compositionally biased region" description="Basic and acidic residues" evidence="1">
    <location>
        <begin position="361"/>
        <end position="371"/>
    </location>
</feature>
<keyword evidence="5" id="KW-1185">Reference proteome</keyword>
<comment type="caution">
    <text evidence="4">The sequence shown here is derived from an EMBL/GenBank/DDBJ whole genome shotgun (WGS) entry which is preliminary data.</text>
</comment>
<dbReference type="Proteomes" id="UP000516260">
    <property type="component" value="Chromosome 19"/>
</dbReference>